<dbReference type="GO" id="GO:0016020">
    <property type="term" value="C:membrane"/>
    <property type="evidence" value="ECO:0007669"/>
    <property type="project" value="TreeGrafter"/>
</dbReference>
<evidence type="ECO:0000256" key="2">
    <source>
        <dbReference type="ARBA" id="ARBA00009848"/>
    </source>
</evidence>
<keyword evidence="8" id="KW-1071">Ligand-gated ion channel</keyword>
<protein>
    <submittedName>
        <fullName evidence="12">P2X purinoceptor 4</fullName>
    </submittedName>
</protein>
<feature type="transmembrane region" description="Helical" evidence="10">
    <location>
        <begin position="14"/>
        <end position="33"/>
    </location>
</feature>
<evidence type="ECO:0000256" key="10">
    <source>
        <dbReference type="SAM" id="Phobius"/>
    </source>
</evidence>
<keyword evidence="5 10" id="KW-1133">Transmembrane helix</keyword>
<accession>A0A915EYN8</accession>
<feature type="transmembrane region" description="Helical" evidence="10">
    <location>
        <begin position="403"/>
        <end position="424"/>
    </location>
</feature>
<evidence type="ECO:0000313" key="11">
    <source>
        <dbReference type="Proteomes" id="UP000887562"/>
    </source>
</evidence>
<keyword evidence="11" id="KW-1185">Reference proteome</keyword>
<evidence type="ECO:0000256" key="4">
    <source>
        <dbReference type="ARBA" id="ARBA00022692"/>
    </source>
</evidence>
<dbReference type="PANTHER" id="PTHR10125:SF31">
    <property type="entry name" value="P2X RECEPTOR E"/>
    <property type="match status" value="1"/>
</dbReference>
<keyword evidence="9" id="KW-0407">Ion channel</keyword>
<dbReference type="GO" id="GO:0004931">
    <property type="term" value="F:extracellularly ATP-gated monoatomic cation channel activity"/>
    <property type="evidence" value="ECO:0007669"/>
    <property type="project" value="TreeGrafter"/>
</dbReference>
<reference evidence="12" key="1">
    <citation type="submission" date="2022-11" db="UniProtKB">
        <authorList>
            <consortium name="WormBaseParasite"/>
        </authorList>
    </citation>
    <scope>IDENTIFICATION</scope>
</reference>
<evidence type="ECO:0000256" key="5">
    <source>
        <dbReference type="ARBA" id="ARBA00022989"/>
    </source>
</evidence>
<sequence length="563" mass="64058">MPKAILIQHSTVGVIYRFLQVSIIAYFIGWVIVREKGYQASERPIYGVSATVRGTAFSNAEHCSSHLAAGPMVYTDADLVQPPIQNSGFFLVTRVYSTVDQVLYTCAEAPDLLDARCRNDAQCPEGQIAGNKVPEEFAHLTNTSWFDVESYGHGPFTGRCLPKTMTCEVIAWCPILENTDPQDYSWYPSVLSDYNNLSLTNRSDHASKRFSDKILIKQRKTQLDEDSLKENKVAPLYEVLNFTILIRNSIEFPFYKIKRNNILGWMNNTYLKMCRFNVSDEVDRHCPRFRIQDVITLSGADIWYILLHGGIIDININWDCDLDRALEKCVPAYSFRYLGALTSTATDERDIVHMDEKYYLEFGNYFTSSQHRRLLHKFNGIQFLISVTGKGGRFSLLEFSMKIGSCVALFGTATLLCNLILIHFSPDRRRYKQTVYRLRTLTKCKGFIKRSPANLPPPKPALNKPKNLETAIEFYAGGNVTGMLPGFKINIEKQSENCVASITEEDRQCPSIIQRKFVQVNLPLKGNDSPEYLHFTGKATPQPMLLDLQITLDIRNSRILLNP</sequence>
<dbReference type="Pfam" id="PF00864">
    <property type="entry name" value="P2X_receptor"/>
    <property type="match status" value="2"/>
</dbReference>
<dbReference type="Proteomes" id="UP000887562">
    <property type="component" value="Unplaced"/>
</dbReference>
<evidence type="ECO:0000256" key="3">
    <source>
        <dbReference type="ARBA" id="ARBA00022448"/>
    </source>
</evidence>
<dbReference type="GO" id="GO:0098794">
    <property type="term" value="C:postsynapse"/>
    <property type="evidence" value="ECO:0007669"/>
    <property type="project" value="GOC"/>
</dbReference>
<proteinExistence type="inferred from homology"/>
<evidence type="ECO:0000313" key="12">
    <source>
        <dbReference type="WBParaSite" id="maker-E.canG7_contigs_3694-snap-gene-0.34-mRNA-1"/>
    </source>
</evidence>
<evidence type="ECO:0000256" key="1">
    <source>
        <dbReference type="ARBA" id="ARBA00004308"/>
    </source>
</evidence>
<dbReference type="AlphaFoldDB" id="A0A915EYN8"/>
<comment type="subcellular location">
    <subcellularLocation>
        <location evidence="1">Endomembrane system</location>
    </subcellularLocation>
</comment>
<dbReference type="InterPro" id="IPR027309">
    <property type="entry name" value="P2X_extracellular_dom_sf"/>
</dbReference>
<organism evidence="11 12">
    <name type="scientific">Echinococcus canadensis</name>
    <dbReference type="NCBI Taxonomy" id="519352"/>
    <lineage>
        <taxon>Eukaryota</taxon>
        <taxon>Metazoa</taxon>
        <taxon>Spiralia</taxon>
        <taxon>Lophotrochozoa</taxon>
        <taxon>Platyhelminthes</taxon>
        <taxon>Cestoda</taxon>
        <taxon>Eucestoda</taxon>
        <taxon>Cyclophyllidea</taxon>
        <taxon>Taeniidae</taxon>
        <taxon>Echinococcus</taxon>
        <taxon>Echinococcus canadensis group</taxon>
    </lineage>
</organism>
<keyword evidence="6" id="KW-0406">Ion transport</keyword>
<evidence type="ECO:0000256" key="8">
    <source>
        <dbReference type="ARBA" id="ARBA00023286"/>
    </source>
</evidence>
<keyword evidence="3" id="KW-0813">Transport</keyword>
<evidence type="ECO:0000256" key="7">
    <source>
        <dbReference type="ARBA" id="ARBA00023136"/>
    </source>
</evidence>
<dbReference type="GO" id="GO:0012505">
    <property type="term" value="C:endomembrane system"/>
    <property type="evidence" value="ECO:0007669"/>
    <property type="project" value="UniProtKB-SubCell"/>
</dbReference>
<keyword evidence="4 10" id="KW-0812">Transmembrane</keyword>
<evidence type="ECO:0000256" key="9">
    <source>
        <dbReference type="ARBA" id="ARBA00023303"/>
    </source>
</evidence>
<keyword evidence="7 10" id="KW-0472">Membrane</keyword>
<dbReference type="InterPro" id="IPR059116">
    <property type="entry name" value="P2X_receptor"/>
</dbReference>
<dbReference type="Gene3D" id="2.60.490.10">
    <property type="entry name" value="atp-gated p2x4 ion channel domain"/>
    <property type="match status" value="1"/>
</dbReference>
<name>A0A915EYN8_9CEST</name>
<dbReference type="PANTHER" id="PTHR10125">
    <property type="entry name" value="P2X PURINOCEPTOR"/>
    <property type="match status" value="1"/>
</dbReference>
<comment type="similarity">
    <text evidence="2">Belongs to the P2X receptor family.</text>
</comment>
<evidence type="ECO:0000256" key="6">
    <source>
        <dbReference type="ARBA" id="ARBA00023065"/>
    </source>
</evidence>
<dbReference type="WBParaSite" id="maker-E.canG7_contigs_3694-snap-gene-0.34-mRNA-1">
    <property type="protein sequence ID" value="maker-E.canG7_contigs_3694-snap-gene-0.34-mRNA-1"/>
    <property type="gene ID" value="EcG7_04773"/>
</dbReference>
<dbReference type="GO" id="GO:0070588">
    <property type="term" value="P:calcium ion transmembrane transport"/>
    <property type="evidence" value="ECO:0007669"/>
    <property type="project" value="TreeGrafter"/>
</dbReference>